<dbReference type="CDD" id="cd00207">
    <property type="entry name" value="fer2"/>
    <property type="match status" value="1"/>
</dbReference>
<feature type="domain" description="2Fe-2S ferredoxin-type" evidence="1">
    <location>
        <begin position="8"/>
        <end position="111"/>
    </location>
</feature>
<reference evidence="2 3" key="1">
    <citation type="submission" date="2019-03" db="EMBL/GenBank/DDBJ databases">
        <title>Genomic Encyclopedia of Type Strains, Phase IV (KMG-IV): sequencing the most valuable type-strain genomes for metagenomic binning, comparative biology and taxonomic classification.</title>
        <authorList>
            <person name="Goeker M."/>
        </authorList>
    </citation>
    <scope>NUCLEOTIDE SEQUENCE [LARGE SCALE GENOMIC DNA]</scope>
    <source>
        <strain evidence="2 3">DSM 100059</strain>
    </source>
</reference>
<sequence length="111" mass="12204">MNSGVKTIHLRVMVGSEEFLLETRPGEYRSLMALLYDRVYIDGFGECRGMGRCGTCRVFIDGDPATLTGMDRNEVSTLTKAGTEGEGVRLSCQILVDEHLDGRTVTVLGEE</sequence>
<name>A0A4R8DMU9_9BACT</name>
<gene>
    <name evidence="2" type="ORF">EDB95_0022</name>
</gene>
<dbReference type="AlphaFoldDB" id="A0A4R8DMU9"/>
<evidence type="ECO:0000313" key="3">
    <source>
        <dbReference type="Proteomes" id="UP000294498"/>
    </source>
</evidence>
<protein>
    <submittedName>
        <fullName evidence="2">2Fe-2S iron-sulfur cluster protein</fullName>
    </submittedName>
</protein>
<evidence type="ECO:0000313" key="2">
    <source>
        <dbReference type="EMBL" id="TDW99015.1"/>
    </source>
</evidence>
<dbReference type="OrthoDB" id="9799640at2"/>
<dbReference type="Pfam" id="PF00111">
    <property type="entry name" value="Fer2"/>
    <property type="match status" value="1"/>
</dbReference>
<dbReference type="SUPFAM" id="SSF54292">
    <property type="entry name" value="2Fe-2S ferredoxin-like"/>
    <property type="match status" value="1"/>
</dbReference>
<dbReference type="EMBL" id="SODV01000001">
    <property type="protein sequence ID" value="TDW99015.1"/>
    <property type="molecule type" value="Genomic_DNA"/>
</dbReference>
<keyword evidence="3" id="KW-1185">Reference proteome</keyword>
<dbReference type="InterPro" id="IPR012675">
    <property type="entry name" value="Beta-grasp_dom_sf"/>
</dbReference>
<dbReference type="PROSITE" id="PS51085">
    <property type="entry name" value="2FE2S_FER_2"/>
    <property type="match status" value="1"/>
</dbReference>
<dbReference type="InterPro" id="IPR036010">
    <property type="entry name" value="2Fe-2S_ferredoxin-like_sf"/>
</dbReference>
<proteinExistence type="predicted"/>
<comment type="caution">
    <text evidence="2">The sequence shown here is derived from an EMBL/GenBank/DDBJ whole genome shotgun (WGS) entry which is preliminary data.</text>
</comment>
<evidence type="ECO:0000259" key="1">
    <source>
        <dbReference type="PROSITE" id="PS51085"/>
    </source>
</evidence>
<dbReference type="Gene3D" id="3.10.20.30">
    <property type="match status" value="1"/>
</dbReference>
<organism evidence="2 3">
    <name type="scientific">Dinghuibacter silviterrae</name>
    <dbReference type="NCBI Taxonomy" id="1539049"/>
    <lineage>
        <taxon>Bacteria</taxon>
        <taxon>Pseudomonadati</taxon>
        <taxon>Bacteroidota</taxon>
        <taxon>Chitinophagia</taxon>
        <taxon>Chitinophagales</taxon>
        <taxon>Chitinophagaceae</taxon>
        <taxon>Dinghuibacter</taxon>
    </lineage>
</organism>
<dbReference type="Proteomes" id="UP000294498">
    <property type="component" value="Unassembled WGS sequence"/>
</dbReference>
<dbReference type="InterPro" id="IPR001041">
    <property type="entry name" value="2Fe-2S_ferredoxin-type"/>
</dbReference>
<dbReference type="GO" id="GO:0051536">
    <property type="term" value="F:iron-sulfur cluster binding"/>
    <property type="evidence" value="ECO:0007669"/>
    <property type="project" value="InterPro"/>
</dbReference>
<accession>A0A4R8DMU9</accession>